<dbReference type="EMBL" id="LZRT01000142">
    <property type="protein sequence ID" value="OUM84140.1"/>
    <property type="molecule type" value="Genomic_DNA"/>
</dbReference>
<dbReference type="PANTHER" id="PTHR43767:SF1">
    <property type="entry name" value="NONRIBOSOMAL PEPTIDE SYNTHASE PES1 (EUROFUNG)-RELATED"/>
    <property type="match status" value="1"/>
</dbReference>
<dbReference type="InterPro" id="IPR042099">
    <property type="entry name" value="ANL_N_sf"/>
</dbReference>
<keyword evidence="3" id="KW-0436">Ligase</keyword>
<name>A0A1Y3P9Z4_9BACI</name>
<evidence type="ECO:0000313" key="4">
    <source>
        <dbReference type="Proteomes" id="UP000196475"/>
    </source>
</evidence>
<dbReference type="PROSITE" id="PS00455">
    <property type="entry name" value="AMP_BINDING"/>
    <property type="match status" value="1"/>
</dbReference>
<evidence type="ECO:0000313" key="3">
    <source>
        <dbReference type="EMBL" id="OUM84140.1"/>
    </source>
</evidence>
<dbReference type="AlphaFoldDB" id="A0A1Y3P9Z4"/>
<evidence type="ECO:0000259" key="1">
    <source>
        <dbReference type="Pfam" id="PF00501"/>
    </source>
</evidence>
<evidence type="ECO:0000259" key="2">
    <source>
        <dbReference type="Pfam" id="PF13193"/>
    </source>
</evidence>
<dbReference type="SUPFAM" id="SSF56801">
    <property type="entry name" value="Acetyl-CoA synthetase-like"/>
    <property type="match status" value="1"/>
</dbReference>
<dbReference type="InterPro" id="IPR050237">
    <property type="entry name" value="ATP-dep_AMP-bd_enzyme"/>
</dbReference>
<dbReference type="Gene3D" id="3.40.50.12780">
    <property type="entry name" value="N-terminal domain of ligase-like"/>
    <property type="match status" value="1"/>
</dbReference>
<dbReference type="InterPro" id="IPR025110">
    <property type="entry name" value="AMP-bd_C"/>
</dbReference>
<dbReference type="GO" id="GO:0016878">
    <property type="term" value="F:acid-thiol ligase activity"/>
    <property type="evidence" value="ECO:0007669"/>
    <property type="project" value="UniProtKB-ARBA"/>
</dbReference>
<dbReference type="InterPro" id="IPR045851">
    <property type="entry name" value="AMP-bd_C_sf"/>
</dbReference>
<gene>
    <name evidence="3" type="ORF">BAA01_04185</name>
</gene>
<dbReference type="Pfam" id="PF13193">
    <property type="entry name" value="AMP-binding_C"/>
    <property type="match status" value="1"/>
</dbReference>
<feature type="domain" description="AMP-dependent synthetase/ligase" evidence="1">
    <location>
        <begin position="29"/>
        <end position="407"/>
    </location>
</feature>
<proteinExistence type="predicted"/>
<dbReference type="NCBIfam" id="NF006181">
    <property type="entry name" value="PRK08314.1"/>
    <property type="match status" value="1"/>
</dbReference>
<comment type="caution">
    <text evidence="3">The sequence shown here is derived from an EMBL/GenBank/DDBJ whole genome shotgun (WGS) entry which is preliminary data.</text>
</comment>
<dbReference type="InterPro" id="IPR020845">
    <property type="entry name" value="AMP-binding_CS"/>
</dbReference>
<dbReference type="InterPro" id="IPR000873">
    <property type="entry name" value="AMP-dep_synth/lig_dom"/>
</dbReference>
<protein>
    <submittedName>
        <fullName evidence="3">Long-chain fatty acid--CoA ligase</fullName>
    </submittedName>
</protein>
<feature type="domain" description="AMP-binding enzyme C-terminal" evidence="2">
    <location>
        <begin position="461"/>
        <end position="538"/>
    </location>
</feature>
<sequence>MPFDRHFPFWPSRLPKSLDYPQVPLWDFLETSARRYPHKPAIIYYGNRISYRQLKQEAEQVAAGLAAKGVRKGDRVALYMQNAPQFIIAFYGILRANAMVVPLNPMLLENEIDYMLRDSGAKVIFVGQDLAGRVMAIKDRIRALDVVTVTYRDYLNEEPEIPAPDFVRAPQRTVPGTMSWREFLSSAAQVPELEVGSEDWAVLPYTSGSTGMPKGCIHTHASVIATIVGAAYWNNVAPSAVSLAVLPLFHVTGLQHCMNTPIFVGATIVLLSRWDRDVAAMCIEKYGCTHWVNISTMVVDFLANPKLDQYDLSSLRSVSGGGAPLPEAVGERLFQKLGIRYMEGYGMTETISQTHSNPPDRPKLQCLGVPAPDTDCKVLELGTDRELGPGEEGEIVVSGPQVMKGYWNKPEETEKAFVTIDGKRFLRTGDIGRYDEEGYFFIVDRAKRMINASGFKVWPTEVESVLYKHPAVAEACVVATPDERRGENVKAFVVLRPEYEGKVTEEDIIQWSREQMAAYKYPRVVEFIKELPKSGSGKILWRVLQDREFGREAK</sequence>
<dbReference type="CDD" id="cd05935">
    <property type="entry name" value="LC_FACS_like"/>
    <property type="match status" value="1"/>
</dbReference>
<dbReference type="Pfam" id="PF00501">
    <property type="entry name" value="AMP-binding"/>
    <property type="match status" value="1"/>
</dbReference>
<accession>A0A1Y3P9Z4</accession>
<dbReference type="Proteomes" id="UP000196475">
    <property type="component" value="Unassembled WGS sequence"/>
</dbReference>
<reference evidence="4" key="1">
    <citation type="submission" date="2016-06" db="EMBL/GenBank/DDBJ databases">
        <authorList>
            <person name="Nascimento L."/>
            <person name="Pereira R.V."/>
            <person name="Martins L.F."/>
            <person name="Quaggio R.B."/>
            <person name="Silva A.M."/>
            <person name="Setubal J.C."/>
        </authorList>
    </citation>
    <scope>NUCLEOTIDE SEQUENCE [LARGE SCALE GENOMIC DNA]</scope>
</reference>
<dbReference type="Gene3D" id="3.30.300.30">
    <property type="match status" value="1"/>
</dbReference>
<dbReference type="PANTHER" id="PTHR43767">
    <property type="entry name" value="LONG-CHAIN-FATTY-ACID--COA LIGASE"/>
    <property type="match status" value="1"/>
</dbReference>
<organism evidence="3 4">
    <name type="scientific">Bacillus thermozeamaize</name>
    <dbReference type="NCBI Taxonomy" id="230954"/>
    <lineage>
        <taxon>Bacteria</taxon>
        <taxon>Bacillati</taxon>
        <taxon>Bacillota</taxon>
        <taxon>Bacilli</taxon>
        <taxon>Bacillales</taxon>
        <taxon>Bacillaceae</taxon>
        <taxon>Bacillus</taxon>
    </lineage>
</organism>